<comment type="caution">
    <text evidence="1">The sequence shown here is derived from an EMBL/GenBank/DDBJ whole genome shotgun (WGS) entry which is preliminary data.</text>
</comment>
<sequence length="498" mass="55138">MGSEWHLLFFLLLTIWSKGAVITAVVFNDLPRTVEVNENVAAGVVASFTVNCTTPSSSGPSVTLQNISPTTMFFNSPNALGNGTFQVTLRPGATLNAREVNQYTFTFQAECPGETISTSQLYIQVKEVYELLCDNSFLDTAAKPLVVPEDIAPEAVIYTVTLKRQGRGSLTFGFENVLVPFTINTEGQVRVPATGFTREQAGKLFQTNIVVKDADGRNCSSFLEVQVQPVYHNTVNFTESSIAVSVYENNGPLQIITQVHAHGGGHVRYQIRSPTVYFTISSDLGVIKNTYNLDLDHNPGLHNTLLVVEAYDILHPTDRATIIVNITVQRRNQQGPMCHPAIYVAEIPETSRIGTSLATLTCVDKDNNNRTLQYHMENNQTPPYSFHMEHNVLQVNTTLDYDSAAMISRGFLYQATILVTDNGNPQQTTRIPVLMTVSRVNEYCPQCPRQSSYSISEDAVFGDFVGNVNGTDRDYPFNNIEYNILGEQNVFYVGRQSG</sequence>
<name>A0ACB8EHZ7_9SAUR</name>
<organism evidence="1 2">
    <name type="scientific">Sphaerodactylus townsendi</name>
    <dbReference type="NCBI Taxonomy" id="933632"/>
    <lineage>
        <taxon>Eukaryota</taxon>
        <taxon>Metazoa</taxon>
        <taxon>Chordata</taxon>
        <taxon>Craniata</taxon>
        <taxon>Vertebrata</taxon>
        <taxon>Euteleostomi</taxon>
        <taxon>Lepidosauria</taxon>
        <taxon>Squamata</taxon>
        <taxon>Bifurcata</taxon>
        <taxon>Gekkota</taxon>
        <taxon>Sphaerodactylidae</taxon>
        <taxon>Sphaerodactylus</taxon>
    </lineage>
</organism>
<protein>
    <submittedName>
        <fullName evidence="1">Uncharacterized protein</fullName>
    </submittedName>
</protein>
<evidence type="ECO:0000313" key="2">
    <source>
        <dbReference type="Proteomes" id="UP000827872"/>
    </source>
</evidence>
<dbReference type="EMBL" id="CM037616">
    <property type="protein sequence ID" value="KAH7992289.1"/>
    <property type="molecule type" value="Genomic_DNA"/>
</dbReference>
<evidence type="ECO:0000313" key="1">
    <source>
        <dbReference type="EMBL" id="KAH7992289.1"/>
    </source>
</evidence>
<dbReference type="Proteomes" id="UP000827872">
    <property type="component" value="Linkage Group LG03"/>
</dbReference>
<proteinExistence type="predicted"/>
<accession>A0ACB8EHZ7</accession>
<keyword evidence="2" id="KW-1185">Reference proteome</keyword>
<gene>
    <name evidence="1" type="ORF">K3G42_021349</name>
</gene>
<reference evidence="1" key="1">
    <citation type="submission" date="2021-08" db="EMBL/GenBank/DDBJ databases">
        <title>The first chromosome-level gecko genome reveals the dynamic sex chromosomes of Neotropical dwarf geckos (Sphaerodactylidae: Sphaerodactylus).</title>
        <authorList>
            <person name="Pinto B.J."/>
            <person name="Keating S.E."/>
            <person name="Gamble T."/>
        </authorList>
    </citation>
    <scope>NUCLEOTIDE SEQUENCE</scope>
    <source>
        <strain evidence="1">TG3544</strain>
    </source>
</reference>